<sequence length="90" mass="9118">MDTLKIKPVAATVAMRSPVAGTGALCPTGPKPESVALVRREPPALARALHLASPAAKPLLPLLPAASVAAATAGFIFVSPFPAPREYGAH</sequence>
<gene>
    <name evidence="1" type="ORF">K3G42_020388</name>
</gene>
<proteinExistence type="predicted"/>
<accession>A0ACB8GAA1</accession>
<evidence type="ECO:0000313" key="1">
    <source>
        <dbReference type="EMBL" id="KAH8016621.1"/>
    </source>
</evidence>
<reference evidence="1" key="1">
    <citation type="submission" date="2021-08" db="EMBL/GenBank/DDBJ databases">
        <title>The first chromosome-level gecko genome reveals the dynamic sex chromosomes of Neotropical dwarf geckos (Sphaerodactylidae: Sphaerodactylus).</title>
        <authorList>
            <person name="Pinto B.J."/>
            <person name="Keating S.E."/>
            <person name="Gamble T."/>
        </authorList>
    </citation>
    <scope>NUCLEOTIDE SEQUENCE</scope>
    <source>
        <strain evidence="1">TG3544</strain>
    </source>
</reference>
<dbReference type="EMBL" id="CM037614">
    <property type="protein sequence ID" value="KAH8016621.1"/>
    <property type="molecule type" value="Genomic_DNA"/>
</dbReference>
<comment type="caution">
    <text evidence="1">The sequence shown here is derived from an EMBL/GenBank/DDBJ whole genome shotgun (WGS) entry which is preliminary data.</text>
</comment>
<name>A0ACB8GAA1_9SAUR</name>
<evidence type="ECO:0000313" key="2">
    <source>
        <dbReference type="Proteomes" id="UP000827872"/>
    </source>
</evidence>
<keyword evidence="2" id="KW-1185">Reference proteome</keyword>
<protein>
    <submittedName>
        <fullName evidence="1">Uncharacterized protein</fullName>
    </submittedName>
</protein>
<dbReference type="Proteomes" id="UP000827872">
    <property type="component" value="Linkage Group LG01"/>
</dbReference>
<organism evidence="1 2">
    <name type="scientific">Sphaerodactylus townsendi</name>
    <dbReference type="NCBI Taxonomy" id="933632"/>
    <lineage>
        <taxon>Eukaryota</taxon>
        <taxon>Metazoa</taxon>
        <taxon>Chordata</taxon>
        <taxon>Craniata</taxon>
        <taxon>Vertebrata</taxon>
        <taxon>Euteleostomi</taxon>
        <taxon>Lepidosauria</taxon>
        <taxon>Squamata</taxon>
        <taxon>Bifurcata</taxon>
        <taxon>Gekkota</taxon>
        <taxon>Sphaerodactylidae</taxon>
        <taxon>Sphaerodactylus</taxon>
    </lineage>
</organism>